<evidence type="ECO:0000256" key="4">
    <source>
        <dbReference type="ARBA" id="ARBA00022989"/>
    </source>
</evidence>
<feature type="transmembrane region" description="Helical" evidence="7">
    <location>
        <begin position="502"/>
        <end position="521"/>
    </location>
</feature>
<feature type="transmembrane region" description="Helical" evidence="7">
    <location>
        <begin position="382"/>
        <end position="403"/>
    </location>
</feature>
<feature type="transmembrane region" description="Helical" evidence="7">
    <location>
        <begin position="38"/>
        <end position="59"/>
    </location>
</feature>
<feature type="transmembrane region" description="Helical" evidence="7">
    <location>
        <begin position="284"/>
        <end position="308"/>
    </location>
</feature>
<dbReference type="Pfam" id="PF02687">
    <property type="entry name" value="FtsX"/>
    <property type="match status" value="1"/>
</dbReference>
<feature type="transmembrane region" description="Helical" evidence="7">
    <location>
        <begin position="806"/>
        <end position="826"/>
    </location>
</feature>
<reference evidence="9" key="1">
    <citation type="submission" date="2020-02" db="EMBL/GenBank/DDBJ databases">
        <authorList>
            <person name="Meier V. D."/>
        </authorList>
    </citation>
    <scope>NUCLEOTIDE SEQUENCE</scope>
    <source>
        <strain evidence="9">AVDCRST_MAG07</strain>
    </source>
</reference>
<evidence type="ECO:0000256" key="5">
    <source>
        <dbReference type="ARBA" id="ARBA00023136"/>
    </source>
</evidence>
<evidence type="ECO:0000256" key="7">
    <source>
        <dbReference type="SAM" id="Phobius"/>
    </source>
</evidence>
<feature type="transmembrane region" description="Helical" evidence="7">
    <location>
        <begin position="338"/>
        <end position="362"/>
    </location>
</feature>
<sequence length="898" mass="91023">MTVLLERPADTRRRAGGTGWRPALRIARRELLRARARTLVVLLMVLLPVTGVVALDTLLRTADVSAVESLPVELGDADARIDLLPYGGAVLQSPDGREMGTGPGSGPMLDERALRAALPPASRLLLVRESVLPRAFRAGADRVVRAGAVGADLREAAGRGPFRLRSGRAPAGEDEVAVSPELAERGLRAGTTLTLPDGRSAQVTGTVSVPPLFGDAVVVGQPEAVGLKDAPVSRAYVSGAEVSWTDVRELNARGGLVLSRAVVLDPPPEEQVPELPVGSSVSTAALIGLIVVMAVLEVVLLAGPAFAVGARRSRRALALLAATGGEPRHVRRVVLAQGLLVGGSAAVLGAVLGIAVAAGARGPLTRWADAQWGPFEVSVRDVVLLALLGAGTAVLAALLPAHLAAREPVVASLRGRRPSPAATALPTTLGLVLFGLGAVTCLASLRAGSPELLIAFSALPTVVGAVLLAPVVLHLLGRRAGRLPLPLRYTLRDADRQRPRTAPAVAAVAATVAAAFALGTATGSDAEQERATYSRTGPVGAAVVTGWPGPTTTDWPALEAAARRALPGEPVRRVAGLASDVPSDGGTVEQVQLCLPDAPRRDLCEGPMTSYNSGLGSSTLVGEGALEAVAPLLAPGALPTARQALRTGAVVVLGPTPATLDVRRVRVEAPDEGGAASSEQVAEVSAPAVPVQVRDATAPAQAVLPDALGARLGGVGTVSLLVGDGLSVQEERRLLDQVSLVDSGASVFVERGARDDAGLALLLLVLAAGALVLAGTLAATSLALVEAQPDFAVLAQVGARPRTRRVVAGTYAAVLALVGGLLGVAAGSVPGLTAAVALTRTGLGVSGPPGELPSPWTHVEVPWLLLVGLLGVLPVLAGALAALTVRSTPASAAVRRAV</sequence>
<name>A0A6J4LLR8_9ACTN</name>
<feature type="transmembrane region" description="Helical" evidence="7">
    <location>
        <begin position="759"/>
        <end position="785"/>
    </location>
</feature>
<protein>
    <recommendedName>
        <fullName evidence="8">ABC3 transporter permease C-terminal domain-containing protein</fullName>
    </recommendedName>
</protein>
<keyword evidence="3 7" id="KW-0812">Transmembrane</keyword>
<evidence type="ECO:0000256" key="3">
    <source>
        <dbReference type="ARBA" id="ARBA00022692"/>
    </source>
</evidence>
<keyword evidence="2" id="KW-1003">Cell membrane</keyword>
<evidence type="ECO:0000256" key="1">
    <source>
        <dbReference type="ARBA" id="ARBA00004651"/>
    </source>
</evidence>
<keyword evidence="4 7" id="KW-1133">Transmembrane helix</keyword>
<proteinExistence type="inferred from homology"/>
<dbReference type="PANTHER" id="PTHR30572:SF4">
    <property type="entry name" value="ABC TRANSPORTER PERMEASE YTRF"/>
    <property type="match status" value="1"/>
</dbReference>
<dbReference type="EMBL" id="CADCUB010000104">
    <property type="protein sequence ID" value="CAA9336617.1"/>
    <property type="molecule type" value="Genomic_DNA"/>
</dbReference>
<evidence type="ECO:0000256" key="6">
    <source>
        <dbReference type="ARBA" id="ARBA00038076"/>
    </source>
</evidence>
<evidence type="ECO:0000313" key="9">
    <source>
        <dbReference type="EMBL" id="CAA9336617.1"/>
    </source>
</evidence>
<dbReference type="InterPro" id="IPR050250">
    <property type="entry name" value="Macrolide_Exporter_MacB"/>
</dbReference>
<feature type="transmembrane region" description="Helical" evidence="7">
    <location>
        <begin position="452"/>
        <end position="476"/>
    </location>
</feature>
<dbReference type="GO" id="GO:0022857">
    <property type="term" value="F:transmembrane transporter activity"/>
    <property type="evidence" value="ECO:0007669"/>
    <property type="project" value="TreeGrafter"/>
</dbReference>
<organism evidence="9">
    <name type="scientific">uncultured Frankineae bacterium</name>
    <dbReference type="NCBI Taxonomy" id="437475"/>
    <lineage>
        <taxon>Bacteria</taxon>
        <taxon>Bacillati</taxon>
        <taxon>Actinomycetota</taxon>
        <taxon>Actinomycetes</taxon>
        <taxon>Frankiales</taxon>
        <taxon>environmental samples</taxon>
    </lineage>
</organism>
<comment type="similarity">
    <text evidence="6">Belongs to the ABC-4 integral membrane protein family.</text>
</comment>
<feature type="domain" description="ABC3 transporter permease C-terminal" evidence="8">
    <location>
        <begin position="290"/>
        <end position="407"/>
    </location>
</feature>
<feature type="transmembrane region" description="Helical" evidence="7">
    <location>
        <begin position="863"/>
        <end position="885"/>
    </location>
</feature>
<comment type="subcellular location">
    <subcellularLocation>
        <location evidence="1">Cell membrane</location>
        <topology evidence="1">Multi-pass membrane protein</topology>
    </subcellularLocation>
</comment>
<dbReference type="PANTHER" id="PTHR30572">
    <property type="entry name" value="MEMBRANE COMPONENT OF TRANSPORTER-RELATED"/>
    <property type="match status" value="1"/>
</dbReference>
<evidence type="ECO:0000256" key="2">
    <source>
        <dbReference type="ARBA" id="ARBA00022475"/>
    </source>
</evidence>
<accession>A0A6J4LLR8</accession>
<dbReference type="InterPro" id="IPR003838">
    <property type="entry name" value="ABC3_permease_C"/>
</dbReference>
<keyword evidence="5 7" id="KW-0472">Membrane</keyword>
<dbReference type="AlphaFoldDB" id="A0A6J4LLR8"/>
<gene>
    <name evidence="9" type="ORF">AVDCRST_MAG07-2492</name>
</gene>
<dbReference type="GO" id="GO:0005886">
    <property type="term" value="C:plasma membrane"/>
    <property type="evidence" value="ECO:0007669"/>
    <property type="project" value="UniProtKB-SubCell"/>
</dbReference>
<evidence type="ECO:0000259" key="8">
    <source>
        <dbReference type="Pfam" id="PF02687"/>
    </source>
</evidence>
<feature type="transmembrane region" description="Helical" evidence="7">
    <location>
        <begin position="424"/>
        <end position="446"/>
    </location>
</feature>